<gene>
    <name evidence="6" type="ORF">SAMN02910314_00772</name>
</gene>
<feature type="domain" description="ABC transporter" evidence="5">
    <location>
        <begin position="5"/>
        <end position="236"/>
    </location>
</feature>
<keyword evidence="3" id="KW-0547">Nucleotide-binding</keyword>
<dbReference type="OrthoDB" id="501320at2"/>
<feature type="domain" description="ABC transporter" evidence="5">
    <location>
        <begin position="234"/>
        <end position="453"/>
    </location>
</feature>
<name>A0A172RWY7_9ACTN</name>
<keyword evidence="2" id="KW-0813">Transport</keyword>
<comment type="similarity">
    <text evidence="1">Belongs to the ABC transporter superfamily.</text>
</comment>
<dbReference type="InterPro" id="IPR003439">
    <property type="entry name" value="ABC_transporter-like_ATP-bd"/>
</dbReference>
<dbReference type="InterPro" id="IPR003593">
    <property type="entry name" value="AAA+_ATPase"/>
</dbReference>
<accession>A0A172RWY7</accession>
<dbReference type="GO" id="GO:0043190">
    <property type="term" value="C:ATP-binding cassette (ABC) transporter complex"/>
    <property type="evidence" value="ECO:0007669"/>
    <property type="project" value="TreeGrafter"/>
</dbReference>
<dbReference type="PANTHER" id="PTHR43553:SF24">
    <property type="entry name" value="ENERGY-COUPLING FACTOR TRANSPORTER ATP-BINDING PROTEIN ECFA1"/>
    <property type="match status" value="1"/>
</dbReference>
<dbReference type="GO" id="GO:0016887">
    <property type="term" value="F:ATP hydrolysis activity"/>
    <property type="evidence" value="ECO:0007669"/>
    <property type="project" value="InterPro"/>
</dbReference>
<evidence type="ECO:0000313" key="6">
    <source>
        <dbReference type="EMBL" id="SEO64370.1"/>
    </source>
</evidence>
<dbReference type="PROSITE" id="PS50893">
    <property type="entry name" value="ABC_TRANSPORTER_2"/>
    <property type="match status" value="2"/>
</dbReference>
<dbReference type="InterPro" id="IPR017871">
    <property type="entry name" value="ABC_transporter-like_CS"/>
</dbReference>
<dbReference type="PANTHER" id="PTHR43553">
    <property type="entry name" value="HEAVY METAL TRANSPORTER"/>
    <property type="match status" value="1"/>
</dbReference>
<proteinExistence type="inferred from homology"/>
<dbReference type="InterPro" id="IPR027417">
    <property type="entry name" value="P-loop_NTPase"/>
</dbReference>
<evidence type="ECO:0000256" key="1">
    <source>
        <dbReference type="ARBA" id="ARBA00005417"/>
    </source>
</evidence>
<dbReference type="KEGG" id="ddt:AAY81_02720"/>
<keyword evidence="7" id="KW-1185">Reference proteome</keyword>
<evidence type="ECO:0000256" key="4">
    <source>
        <dbReference type="ARBA" id="ARBA00022840"/>
    </source>
</evidence>
<dbReference type="Proteomes" id="UP000182975">
    <property type="component" value="Unassembled WGS sequence"/>
</dbReference>
<dbReference type="Pfam" id="PF00005">
    <property type="entry name" value="ABC_tran"/>
    <property type="match status" value="2"/>
</dbReference>
<dbReference type="SUPFAM" id="SSF52540">
    <property type="entry name" value="P-loop containing nucleoside triphosphate hydrolases"/>
    <property type="match status" value="2"/>
</dbReference>
<dbReference type="InterPro" id="IPR050095">
    <property type="entry name" value="ECF_ABC_transporter_ATP-bd"/>
</dbReference>
<dbReference type="AlphaFoldDB" id="A0A172RWY7"/>
<evidence type="ECO:0000256" key="2">
    <source>
        <dbReference type="ARBA" id="ARBA00022448"/>
    </source>
</evidence>
<evidence type="ECO:0000313" key="7">
    <source>
        <dbReference type="Proteomes" id="UP000182975"/>
    </source>
</evidence>
<sequence length="461" mass="50665">MAYAVEARDLTFAYPLSEAGSYGDPVFRNLSFQVAEGSFCLLCGATGSGKTTLLSLMKPEIAPVGRMQGELEVRAEGTGFVFQHPEDQIVCDSVWHELAFGLENAGMEPNEMRRRVAEVAHYFGIEAWMHRRTAELSGGQMQLLNLASIMALRPRLLLLDEPTAQLDPHAQRLFVDLLARIHRDLGVTVIVSTHVPELYETCATNRLLLSDLAPLAQAPALGVREGADDAQPCVCVSDIHVRYDKREPWVLCGADLNVYPGQVHAIVGGNGCGKSTLLRAIAGVLRPARGKVTNLMMREQALLPQNPKMLFVCDTVADELHEWHERCGYGGEEEHDMAQRFGLDGVLDRHPYDLSGGQLQHLALAKLLLCKPRLLLADEPAKGLDAHAQAHVVRTLRDLAAEGACVVLVTHDVDFARVVADRVSMLFDGQVVCTQSADRFFADNLIYTPHDQSRLFGAMQS</sequence>
<dbReference type="RefSeq" id="WP_066661066.1">
    <property type="nucleotide sequence ID" value="NZ_CP011402.1"/>
</dbReference>
<dbReference type="PATRIC" id="fig|79604.3.peg.554"/>
<protein>
    <submittedName>
        <fullName evidence="6">Energy-coupling factor transport system ATP-binding protein</fullName>
    </submittedName>
</protein>
<dbReference type="CDD" id="cd03225">
    <property type="entry name" value="ABC_cobalt_CbiO_domain1"/>
    <property type="match status" value="2"/>
</dbReference>
<evidence type="ECO:0000259" key="5">
    <source>
        <dbReference type="PROSITE" id="PS50893"/>
    </source>
</evidence>
<dbReference type="InterPro" id="IPR015856">
    <property type="entry name" value="ABC_transpr_CbiO/EcfA_su"/>
</dbReference>
<evidence type="ECO:0000256" key="3">
    <source>
        <dbReference type="ARBA" id="ARBA00022741"/>
    </source>
</evidence>
<organism evidence="6 7">
    <name type="scientific">Denitrobacterium detoxificans</name>
    <dbReference type="NCBI Taxonomy" id="79604"/>
    <lineage>
        <taxon>Bacteria</taxon>
        <taxon>Bacillati</taxon>
        <taxon>Actinomycetota</taxon>
        <taxon>Coriobacteriia</taxon>
        <taxon>Eggerthellales</taxon>
        <taxon>Eggerthellaceae</taxon>
        <taxon>Denitrobacterium</taxon>
    </lineage>
</organism>
<dbReference type="STRING" id="79604.AAY81_02720"/>
<dbReference type="GO" id="GO:0042626">
    <property type="term" value="F:ATPase-coupled transmembrane transporter activity"/>
    <property type="evidence" value="ECO:0007669"/>
    <property type="project" value="TreeGrafter"/>
</dbReference>
<dbReference type="GO" id="GO:0005524">
    <property type="term" value="F:ATP binding"/>
    <property type="evidence" value="ECO:0007669"/>
    <property type="project" value="UniProtKB-KW"/>
</dbReference>
<dbReference type="SMART" id="SM00382">
    <property type="entry name" value="AAA"/>
    <property type="match status" value="2"/>
</dbReference>
<keyword evidence="4 6" id="KW-0067">ATP-binding</keyword>
<dbReference type="PROSITE" id="PS00211">
    <property type="entry name" value="ABC_TRANSPORTER_1"/>
    <property type="match status" value="1"/>
</dbReference>
<dbReference type="Gene3D" id="3.40.50.300">
    <property type="entry name" value="P-loop containing nucleotide triphosphate hydrolases"/>
    <property type="match status" value="2"/>
</dbReference>
<dbReference type="EMBL" id="FOEC01000003">
    <property type="protein sequence ID" value="SEO64370.1"/>
    <property type="molecule type" value="Genomic_DNA"/>
</dbReference>
<reference evidence="7" key="1">
    <citation type="submission" date="2016-10" db="EMBL/GenBank/DDBJ databases">
        <authorList>
            <person name="Varghese N."/>
        </authorList>
    </citation>
    <scope>NUCLEOTIDE SEQUENCE [LARGE SCALE GENOMIC DNA]</scope>
    <source>
        <strain evidence="7">DSM 21843</strain>
    </source>
</reference>